<keyword evidence="3" id="KW-0805">Transcription regulation</keyword>
<evidence type="ECO:0000256" key="5">
    <source>
        <dbReference type="ARBA" id="ARBA00023242"/>
    </source>
</evidence>
<proteinExistence type="predicted"/>
<dbReference type="PANTHER" id="PTHR35346">
    <property type="entry name" value="BEN DOMAIN-CONTAINING PROTEIN 6"/>
    <property type="match status" value="1"/>
</dbReference>
<evidence type="ECO:0000259" key="8">
    <source>
        <dbReference type="Pfam" id="PF10523"/>
    </source>
</evidence>
<dbReference type="GO" id="GO:0010468">
    <property type="term" value="P:regulation of gene expression"/>
    <property type="evidence" value="ECO:0007669"/>
    <property type="project" value="UniProtKB-ARBA"/>
</dbReference>
<evidence type="ECO:0000256" key="2">
    <source>
        <dbReference type="ARBA" id="ARBA00022491"/>
    </source>
</evidence>
<feature type="signal peptide" evidence="7">
    <location>
        <begin position="1"/>
        <end position="23"/>
    </location>
</feature>
<protein>
    <recommendedName>
        <fullName evidence="8">BEN domain-containing protein</fullName>
    </recommendedName>
</protein>
<dbReference type="EMBL" id="JBHFQA010000002">
    <property type="protein sequence ID" value="KAL2102129.1"/>
    <property type="molecule type" value="Genomic_DNA"/>
</dbReference>
<feature type="compositionally biased region" description="Low complexity" evidence="6">
    <location>
        <begin position="33"/>
        <end position="43"/>
    </location>
</feature>
<dbReference type="AlphaFoldDB" id="A0ABD1KSI3"/>
<accession>A0ABD1KSI3</accession>
<dbReference type="InterPro" id="IPR037496">
    <property type="entry name" value="BEND6-like"/>
</dbReference>
<feature type="compositionally biased region" description="Pro residues" evidence="6">
    <location>
        <begin position="44"/>
        <end position="86"/>
    </location>
</feature>
<keyword evidence="4" id="KW-0804">Transcription</keyword>
<dbReference type="PANTHER" id="PTHR35346:SF1">
    <property type="entry name" value="BEN DOMAIN-CONTAINING PROTEIN 6"/>
    <property type="match status" value="1"/>
</dbReference>
<dbReference type="InterPro" id="IPR018379">
    <property type="entry name" value="BEN_domain"/>
</dbReference>
<feature type="chain" id="PRO_5044819757" description="BEN domain-containing protein" evidence="7">
    <location>
        <begin position="24"/>
        <end position="196"/>
    </location>
</feature>
<evidence type="ECO:0000313" key="9">
    <source>
        <dbReference type="EMBL" id="KAL2102129.1"/>
    </source>
</evidence>
<evidence type="ECO:0000256" key="4">
    <source>
        <dbReference type="ARBA" id="ARBA00023163"/>
    </source>
</evidence>
<dbReference type="Gene3D" id="1.10.10.2590">
    <property type="entry name" value="BEN domain"/>
    <property type="match status" value="1"/>
</dbReference>
<feature type="region of interest" description="Disordered" evidence="6">
    <location>
        <begin position="28"/>
        <end position="89"/>
    </location>
</feature>
<dbReference type="Proteomes" id="UP001591681">
    <property type="component" value="Unassembled WGS sequence"/>
</dbReference>
<evidence type="ECO:0000256" key="7">
    <source>
        <dbReference type="SAM" id="SignalP"/>
    </source>
</evidence>
<gene>
    <name evidence="9" type="ORF">ACEWY4_001297</name>
</gene>
<keyword evidence="10" id="KW-1185">Reference proteome</keyword>
<evidence type="ECO:0000256" key="3">
    <source>
        <dbReference type="ARBA" id="ARBA00023015"/>
    </source>
</evidence>
<feature type="domain" description="BEN" evidence="8">
    <location>
        <begin position="122"/>
        <end position="188"/>
    </location>
</feature>
<keyword evidence="7" id="KW-0732">Signal</keyword>
<name>A0ABD1KSI3_9TELE</name>
<dbReference type="Pfam" id="PF10523">
    <property type="entry name" value="BEN"/>
    <property type="match status" value="1"/>
</dbReference>
<evidence type="ECO:0000256" key="1">
    <source>
        <dbReference type="ARBA" id="ARBA00004123"/>
    </source>
</evidence>
<evidence type="ECO:0000313" key="10">
    <source>
        <dbReference type="Proteomes" id="UP001591681"/>
    </source>
</evidence>
<dbReference type="GO" id="GO:0005634">
    <property type="term" value="C:nucleus"/>
    <property type="evidence" value="ECO:0007669"/>
    <property type="project" value="UniProtKB-SubCell"/>
</dbReference>
<evidence type="ECO:0000256" key="6">
    <source>
        <dbReference type="SAM" id="MobiDB-lite"/>
    </source>
</evidence>
<sequence length="196" mass="20957">MLANLFLVLSLSVLPNILEKIEAFLCSPPRPSSAPISRRASGPSPTPTSRPAPSPLPAPTSRPAPSPLPAPTPSPPPSPPPAPTSRPAPITISSPYSLNLISLLKVIPKGLVERCSTQTPQKFVNDLLHGLYSREYMASHSVTGQSSIKDKEAKPGLEKADLVEITNAAKLKFPFLSETNIKAFIRQKFNNAAKLN</sequence>
<reference evidence="9 10" key="1">
    <citation type="submission" date="2024-09" db="EMBL/GenBank/DDBJ databases">
        <title>A chromosome-level genome assembly of Gray's grenadier anchovy, Coilia grayii.</title>
        <authorList>
            <person name="Fu Z."/>
        </authorList>
    </citation>
    <scope>NUCLEOTIDE SEQUENCE [LARGE SCALE GENOMIC DNA]</scope>
    <source>
        <strain evidence="9">G4</strain>
        <tissue evidence="9">Muscle</tissue>
    </source>
</reference>
<comment type="caution">
    <text evidence="9">The sequence shown here is derived from an EMBL/GenBank/DDBJ whole genome shotgun (WGS) entry which is preliminary data.</text>
</comment>
<organism evidence="9 10">
    <name type="scientific">Coilia grayii</name>
    <name type="common">Gray's grenadier anchovy</name>
    <dbReference type="NCBI Taxonomy" id="363190"/>
    <lineage>
        <taxon>Eukaryota</taxon>
        <taxon>Metazoa</taxon>
        <taxon>Chordata</taxon>
        <taxon>Craniata</taxon>
        <taxon>Vertebrata</taxon>
        <taxon>Euteleostomi</taxon>
        <taxon>Actinopterygii</taxon>
        <taxon>Neopterygii</taxon>
        <taxon>Teleostei</taxon>
        <taxon>Clupei</taxon>
        <taxon>Clupeiformes</taxon>
        <taxon>Clupeoidei</taxon>
        <taxon>Engraulidae</taxon>
        <taxon>Coilinae</taxon>
        <taxon>Coilia</taxon>
    </lineage>
</organism>
<comment type="subcellular location">
    <subcellularLocation>
        <location evidence="1">Nucleus</location>
    </subcellularLocation>
</comment>
<keyword evidence="5" id="KW-0539">Nucleus</keyword>
<keyword evidence="2" id="KW-0678">Repressor</keyword>